<comment type="caution">
    <text evidence="1">The sequence shown here is derived from an EMBL/GenBank/DDBJ whole genome shotgun (WGS) entry which is preliminary data.</text>
</comment>
<dbReference type="GO" id="GO:0003677">
    <property type="term" value="F:DNA binding"/>
    <property type="evidence" value="ECO:0007669"/>
    <property type="project" value="UniProtKB-KW"/>
</dbReference>
<dbReference type="RefSeq" id="WP_264514035.1">
    <property type="nucleotide sequence ID" value="NZ_JAPDDR010000006.1"/>
</dbReference>
<protein>
    <submittedName>
        <fullName evidence="1">MmcQ/YjbR family DNA-binding protein</fullName>
    </submittedName>
</protein>
<accession>A0ABT3G4U4</accession>
<dbReference type="InterPro" id="IPR058532">
    <property type="entry name" value="YjbR/MT2646/Rv2570-like"/>
</dbReference>
<sequence>MDLPDVIERFLSKPGAEETTPFGPDVLVYKVGGKVFGLTAPDEFPASINLKCDPERAVSLREEHEAIKPGYHMNKKHWNTVVLDRSVPSRLVAEMIDHSYELVVASLPKAERAKLGDAG</sequence>
<dbReference type="PANTHER" id="PTHR35145:SF1">
    <property type="entry name" value="CYTOPLASMIC PROTEIN"/>
    <property type="match status" value="1"/>
</dbReference>
<organism evidence="1 2">
    <name type="scientific">Luteolibacter rhizosphaerae</name>
    <dbReference type="NCBI Taxonomy" id="2989719"/>
    <lineage>
        <taxon>Bacteria</taxon>
        <taxon>Pseudomonadati</taxon>
        <taxon>Verrucomicrobiota</taxon>
        <taxon>Verrucomicrobiia</taxon>
        <taxon>Verrucomicrobiales</taxon>
        <taxon>Verrucomicrobiaceae</taxon>
        <taxon>Luteolibacter</taxon>
    </lineage>
</organism>
<dbReference type="Gene3D" id="3.90.1150.30">
    <property type="match status" value="1"/>
</dbReference>
<dbReference type="Proteomes" id="UP001165653">
    <property type="component" value="Unassembled WGS sequence"/>
</dbReference>
<dbReference type="EMBL" id="JAPDDR010000006">
    <property type="protein sequence ID" value="MCW1914504.1"/>
    <property type="molecule type" value="Genomic_DNA"/>
</dbReference>
<evidence type="ECO:0000313" key="2">
    <source>
        <dbReference type="Proteomes" id="UP001165653"/>
    </source>
</evidence>
<reference evidence="1" key="1">
    <citation type="submission" date="2022-10" db="EMBL/GenBank/DDBJ databases">
        <title>Luteolibacter sp. GHJ8, whole genome shotgun sequencing project.</title>
        <authorList>
            <person name="Zhao G."/>
            <person name="Shen L."/>
        </authorList>
    </citation>
    <scope>NUCLEOTIDE SEQUENCE</scope>
    <source>
        <strain evidence="1">GHJ8</strain>
    </source>
</reference>
<keyword evidence="1" id="KW-0238">DNA-binding</keyword>
<dbReference type="SUPFAM" id="SSF142906">
    <property type="entry name" value="YjbR-like"/>
    <property type="match status" value="1"/>
</dbReference>
<dbReference type="PANTHER" id="PTHR35145">
    <property type="entry name" value="CYTOPLASMIC PROTEIN-RELATED"/>
    <property type="match status" value="1"/>
</dbReference>
<dbReference type="Pfam" id="PF04237">
    <property type="entry name" value="YjbR"/>
    <property type="match status" value="1"/>
</dbReference>
<dbReference type="InterPro" id="IPR038056">
    <property type="entry name" value="YjbR-like_sf"/>
</dbReference>
<keyword evidence="2" id="KW-1185">Reference proteome</keyword>
<dbReference type="InterPro" id="IPR007351">
    <property type="entry name" value="YjbR"/>
</dbReference>
<name>A0ABT3G4U4_9BACT</name>
<gene>
    <name evidence="1" type="ORF">OJ996_13025</name>
</gene>
<evidence type="ECO:0000313" key="1">
    <source>
        <dbReference type="EMBL" id="MCW1914504.1"/>
    </source>
</evidence>
<proteinExistence type="predicted"/>